<evidence type="ECO:0000256" key="2">
    <source>
        <dbReference type="ARBA" id="ARBA00022581"/>
    </source>
</evidence>
<protein>
    <submittedName>
        <fullName evidence="12">CPXV112 protein</fullName>
    </submittedName>
</protein>
<organismHost>
    <name type="scientific">Mus musculus</name>
    <name type="common">Mouse</name>
    <dbReference type="NCBI Taxonomy" id="10090"/>
</organismHost>
<keyword evidence="7" id="KW-0426">Late protein</keyword>
<evidence type="ECO:0000256" key="10">
    <source>
        <dbReference type="ARBA" id="ARBA00023296"/>
    </source>
</evidence>
<dbReference type="GO" id="GO:0019031">
    <property type="term" value="C:viral envelope"/>
    <property type="evidence" value="ECO:0007669"/>
    <property type="project" value="UniProtKB-KW"/>
</dbReference>
<dbReference type="Pfam" id="PF03213">
    <property type="entry name" value="Pox_P35"/>
    <property type="match status" value="1"/>
</dbReference>
<comment type="subcellular location">
    <subcellularLocation>
        <location evidence="1">Virion membrane</location>
        <topology evidence="1">Single-pass membrane protein</topology>
    </subcellularLocation>
</comment>
<keyword evidence="5" id="KW-0946">Virion</keyword>
<organism evidence="12">
    <name type="scientific">Cowpox virus</name>
    <name type="common">CPV</name>
    <dbReference type="NCBI Taxonomy" id="10243"/>
    <lineage>
        <taxon>Viruses</taxon>
        <taxon>Varidnaviria</taxon>
        <taxon>Bamfordvirae</taxon>
        <taxon>Nucleocytoviricota</taxon>
        <taxon>Pokkesviricetes</taxon>
        <taxon>Chitovirales</taxon>
        <taxon>Poxviridae</taxon>
        <taxon>Chordopoxvirinae</taxon>
        <taxon>Orthopoxvirus</taxon>
        <taxon>Orthopoxvirus cowpox</taxon>
    </lineage>
</organism>
<organismHost>
    <name type="scientific">Microtus agrestis</name>
    <name type="common">Short-tailed field vole</name>
    <dbReference type="NCBI Taxonomy" id="29092"/>
</organismHost>
<organismHost>
    <name type="scientific">Felis catus</name>
    <name type="common">Cat</name>
    <name type="synonym">Felis silvestris catus</name>
    <dbReference type="NCBI Taxonomy" id="9685"/>
</organismHost>
<evidence type="ECO:0000256" key="5">
    <source>
        <dbReference type="ARBA" id="ARBA00022844"/>
    </source>
</evidence>
<evidence type="ECO:0000256" key="4">
    <source>
        <dbReference type="ARBA" id="ARBA00022804"/>
    </source>
</evidence>
<organismHost>
    <name type="scientific">Homo sapiens</name>
    <name type="common">Human</name>
    <dbReference type="NCBI Taxonomy" id="9606"/>
</organismHost>
<feature type="transmembrane region" description="Helical" evidence="11">
    <location>
        <begin position="280"/>
        <end position="306"/>
    </location>
</feature>
<evidence type="ECO:0000313" key="12">
    <source>
        <dbReference type="EMBL" id="SPN67916.1"/>
    </source>
</evidence>
<dbReference type="EMBL" id="LT993226">
    <property type="protein sequence ID" value="SPN67916.1"/>
    <property type="molecule type" value="Genomic_DNA"/>
</dbReference>
<proteinExistence type="predicted"/>
<keyword evidence="6" id="KW-0261">Viral envelope protein</keyword>
<dbReference type="GO" id="GO:0055036">
    <property type="term" value="C:virion membrane"/>
    <property type="evidence" value="ECO:0007669"/>
    <property type="project" value="UniProtKB-SubCell"/>
</dbReference>
<evidence type="ECO:0000256" key="11">
    <source>
        <dbReference type="SAM" id="Phobius"/>
    </source>
</evidence>
<keyword evidence="8 11" id="KW-1133">Transmembrane helix</keyword>
<reference evidence="12" key="1">
    <citation type="submission" date="2018-04" db="EMBL/GenBank/DDBJ databases">
        <authorList>
            <person name="Go L.Y."/>
            <person name="Mitchell J.A."/>
        </authorList>
    </citation>
    <scope>NUCLEOTIDE SEQUENCE</scope>
    <source>
        <strain evidence="12">Ger/2014/Human</strain>
    </source>
</reference>
<organismHost>
    <name type="scientific">Myodes glareolus</name>
    <name type="common">Bank vole</name>
    <name type="synonym">Clethrionomys glareolus</name>
    <dbReference type="NCBI Taxonomy" id="447135"/>
</organismHost>
<dbReference type="InterPro" id="IPR004900">
    <property type="entry name" value="Poxvirus_P35"/>
</dbReference>
<keyword evidence="9 11" id="KW-0472">Membrane</keyword>
<evidence type="ECO:0000256" key="6">
    <source>
        <dbReference type="ARBA" id="ARBA00022879"/>
    </source>
</evidence>
<gene>
    <name evidence="12" type="primary">CPXV112</name>
</gene>
<organismHost>
    <name type="scientific">Loxodonta africana</name>
    <name type="common">African elephant</name>
    <dbReference type="NCBI Taxonomy" id="9785"/>
</organismHost>
<evidence type="ECO:0000256" key="7">
    <source>
        <dbReference type="ARBA" id="ARBA00022921"/>
    </source>
</evidence>
<evidence type="ECO:0000256" key="3">
    <source>
        <dbReference type="ARBA" id="ARBA00022692"/>
    </source>
</evidence>
<sequence length="331" mass="38263">MAAANKTPVIVVPVIDRPPSETFPNVHEHINDQKFDDVKDNEVMPEKRDIVIVKDDPDHYKDYAFIQWTGGNIRDDDKYTHFFSGFCNTMCTEETKRNIARHLALWDSKFFTELENKKVEYVVVVENDNVIEDITFLRPVLKAMHDKKIDILQMREIITGNKVKTELVMDKDHAIFIYTGGYDVSLSAYIIRVTTALNIVDEIIKSGGLSSGFYFEIARIENEMKINRQILDNAAKYVEHDPRLVAEYRFENMKPNFWSRIGTAAAKRYPGVMYAFTTPLISFFGLFDINVIGLIVILFIMFMLIFNVKSNCYGSLQEHSLPHLSNTIPYY</sequence>
<dbReference type="GO" id="GO:0046718">
    <property type="term" value="P:symbiont entry into host cell"/>
    <property type="evidence" value="ECO:0007669"/>
    <property type="project" value="UniProtKB-KW"/>
</dbReference>
<organismHost>
    <name type="scientific">Bos taurus</name>
    <name type="common">Bovine</name>
    <dbReference type="NCBI Taxonomy" id="9913"/>
</organismHost>
<keyword evidence="4" id="KW-1161">Viral attachment to host cell</keyword>
<dbReference type="GO" id="GO:0019062">
    <property type="term" value="P:virion attachment to host cell"/>
    <property type="evidence" value="ECO:0007669"/>
    <property type="project" value="UniProtKB-KW"/>
</dbReference>
<evidence type="ECO:0000256" key="9">
    <source>
        <dbReference type="ARBA" id="ARBA00023136"/>
    </source>
</evidence>
<accession>A0A2R8F5Q0</accession>
<keyword evidence="3 11" id="KW-0812">Transmembrane</keyword>
<name>A0A2R8F5Q0_COWPX</name>
<dbReference type="Proteomes" id="UP000279063">
    <property type="component" value="Segment"/>
</dbReference>
<keyword evidence="2" id="KW-0945">Host-virus interaction</keyword>
<organismHost>
    <name type="scientific">Apodemus sylvaticus</name>
    <name type="common">European woodmouse</name>
    <dbReference type="NCBI Taxonomy" id="10129"/>
</organismHost>
<keyword evidence="10" id="KW-1160">Virus entry into host cell</keyword>
<evidence type="ECO:0000256" key="1">
    <source>
        <dbReference type="ARBA" id="ARBA00004381"/>
    </source>
</evidence>
<evidence type="ECO:0000256" key="8">
    <source>
        <dbReference type="ARBA" id="ARBA00022989"/>
    </source>
</evidence>